<proteinExistence type="predicted"/>
<sequence length="224" mass="25474">MSRLICMDIRPGRLIAIQGVRHHVQHVQPGGPLLTLKPEAGGDAIEMPRSELAALLVIEEAEMLDELEDPDADDVRKVTNLSFQPVNRIIDWHGKVFLLRQMMPHASSSPRTAVFRAAFERAKAELESWHRAIGLVNAKTWACRTIYNDLRRWRSFRYALSTVQRKGVEYCPWSQRPDLYVKAEEVLLELVKANPTLSLASLREKANKRLGHELPEDPGPARDN</sequence>
<protein>
    <submittedName>
        <fullName evidence="1">Uncharacterized protein</fullName>
    </submittedName>
</protein>
<evidence type="ECO:0000313" key="1">
    <source>
        <dbReference type="EMBL" id="WRS40603.1"/>
    </source>
</evidence>
<gene>
    <name evidence="1" type="ORF">VA613_06915</name>
</gene>
<reference evidence="1 2" key="1">
    <citation type="submission" date="2023-12" db="EMBL/GenBank/DDBJ databases">
        <title>Thiobacillus sedimentum sp. nov., a chemolithoautotrophic sulfur-oxidizing bacterium isolated from freshwater sediment.</title>
        <authorList>
            <person name="Luo J."/>
            <person name="Dai C."/>
        </authorList>
    </citation>
    <scope>NUCLEOTIDE SEQUENCE [LARGE SCALE GENOMIC DNA]</scope>
    <source>
        <strain evidence="1 2">SCUT-2</strain>
    </source>
</reference>
<dbReference type="EMBL" id="CP141769">
    <property type="protein sequence ID" value="WRS40603.1"/>
    <property type="molecule type" value="Genomic_DNA"/>
</dbReference>
<name>A0ABZ1CMH4_9PROT</name>
<accession>A0ABZ1CMH4</accession>
<keyword evidence="2" id="KW-1185">Reference proteome</keyword>
<organism evidence="1 2">
    <name type="scientific">Thiobacillus sedimenti</name>
    <dbReference type="NCBI Taxonomy" id="3110231"/>
    <lineage>
        <taxon>Bacteria</taxon>
        <taxon>Pseudomonadati</taxon>
        <taxon>Pseudomonadota</taxon>
        <taxon>Betaproteobacteria</taxon>
        <taxon>Nitrosomonadales</taxon>
        <taxon>Thiobacillaceae</taxon>
        <taxon>Thiobacillus</taxon>
    </lineage>
</organism>
<evidence type="ECO:0000313" key="2">
    <source>
        <dbReference type="Proteomes" id="UP001334732"/>
    </source>
</evidence>
<dbReference type="RefSeq" id="WP_324781130.1">
    <property type="nucleotide sequence ID" value="NZ_CP141769.1"/>
</dbReference>
<dbReference type="Proteomes" id="UP001334732">
    <property type="component" value="Chromosome"/>
</dbReference>